<gene>
    <name evidence="3" type="ORF">K461DRAFT_290058</name>
</gene>
<keyword evidence="4" id="KW-1185">Reference proteome</keyword>
<feature type="coiled-coil region" evidence="1">
    <location>
        <begin position="312"/>
        <end position="339"/>
    </location>
</feature>
<evidence type="ECO:0000256" key="1">
    <source>
        <dbReference type="SAM" id="Coils"/>
    </source>
</evidence>
<dbReference type="OrthoDB" id="5422510at2759"/>
<feature type="compositionally biased region" description="Basic and acidic residues" evidence="2">
    <location>
        <begin position="425"/>
        <end position="436"/>
    </location>
</feature>
<organism evidence="3 4">
    <name type="scientific">Myriangium duriaei CBS 260.36</name>
    <dbReference type="NCBI Taxonomy" id="1168546"/>
    <lineage>
        <taxon>Eukaryota</taxon>
        <taxon>Fungi</taxon>
        <taxon>Dikarya</taxon>
        <taxon>Ascomycota</taxon>
        <taxon>Pezizomycotina</taxon>
        <taxon>Dothideomycetes</taxon>
        <taxon>Dothideomycetidae</taxon>
        <taxon>Myriangiales</taxon>
        <taxon>Myriangiaceae</taxon>
        <taxon>Myriangium</taxon>
    </lineage>
</organism>
<evidence type="ECO:0000313" key="4">
    <source>
        <dbReference type="Proteomes" id="UP000799439"/>
    </source>
</evidence>
<proteinExistence type="predicted"/>
<protein>
    <submittedName>
        <fullName evidence="3">Uncharacterized protein</fullName>
    </submittedName>
</protein>
<evidence type="ECO:0000313" key="3">
    <source>
        <dbReference type="EMBL" id="KAF2157777.1"/>
    </source>
</evidence>
<name>A0A9P4J9G1_9PEZI</name>
<sequence length="444" mass="48994">MSPGAFLRDRTGRPNSTEFPRLSTPPLPRRRSSVLSFASDTRQSVQSAGDYILPGLGIDHNRTAEDESSHWHSSPLAFALLPALGGLIFTNGSAFITDVLLLGLAAIFLNWSCRLPWQWYHSAQGIRQASLRRPSSSSDRPTSPLERKSDPIGRKSSDSAIHSDDADTQKDADGPFDAESPEDAAEILRTHEKLAFISTFVLPALGAYLLHVIRGQLSNSSTVLVSDYNLTIFLLAAEIRPFRQLIKLITNRTLHLQRLANNLDHLAIEPQKTADFESRLELLEAKANEPAPNPLPTGVQKEEMSQLSVELRKRYEPRIEALERAVRRYEKRVTVLSIATENRLQALEARMQDALSLAAVAAQSSQRPSILTATVTYFARIVVMPVELACAACLWPIRVVEDLARVVLGGNKKGRKRATGKPPYKSKEKRPIKEEGSGGSAKGL</sequence>
<reference evidence="3" key="1">
    <citation type="journal article" date="2020" name="Stud. Mycol.">
        <title>101 Dothideomycetes genomes: a test case for predicting lifestyles and emergence of pathogens.</title>
        <authorList>
            <person name="Haridas S."/>
            <person name="Albert R."/>
            <person name="Binder M."/>
            <person name="Bloem J."/>
            <person name="Labutti K."/>
            <person name="Salamov A."/>
            <person name="Andreopoulos B."/>
            <person name="Baker S."/>
            <person name="Barry K."/>
            <person name="Bills G."/>
            <person name="Bluhm B."/>
            <person name="Cannon C."/>
            <person name="Castanera R."/>
            <person name="Culley D."/>
            <person name="Daum C."/>
            <person name="Ezra D."/>
            <person name="Gonzalez J."/>
            <person name="Henrissat B."/>
            <person name="Kuo A."/>
            <person name="Liang C."/>
            <person name="Lipzen A."/>
            <person name="Lutzoni F."/>
            <person name="Magnuson J."/>
            <person name="Mondo S."/>
            <person name="Nolan M."/>
            <person name="Ohm R."/>
            <person name="Pangilinan J."/>
            <person name="Park H.-J."/>
            <person name="Ramirez L."/>
            <person name="Alfaro M."/>
            <person name="Sun H."/>
            <person name="Tritt A."/>
            <person name="Yoshinaga Y."/>
            <person name="Zwiers L.-H."/>
            <person name="Turgeon B."/>
            <person name="Goodwin S."/>
            <person name="Spatafora J."/>
            <person name="Crous P."/>
            <person name="Grigoriev I."/>
        </authorList>
    </citation>
    <scope>NUCLEOTIDE SEQUENCE</scope>
    <source>
        <strain evidence="3">CBS 260.36</strain>
    </source>
</reference>
<keyword evidence="1" id="KW-0175">Coiled coil</keyword>
<feature type="region of interest" description="Disordered" evidence="2">
    <location>
        <begin position="1"/>
        <end position="30"/>
    </location>
</feature>
<feature type="compositionally biased region" description="Basic and acidic residues" evidence="2">
    <location>
        <begin position="145"/>
        <end position="173"/>
    </location>
</feature>
<dbReference type="Proteomes" id="UP000799439">
    <property type="component" value="Unassembled WGS sequence"/>
</dbReference>
<dbReference type="PANTHER" id="PTHR42032:SF1">
    <property type="entry name" value="YALI0E30679P"/>
    <property type="match status" value="1"/>
</dbReference>
<feature type="region of interest" description="Disordered" evidence="2">
    <location>
        <begin position="130"/>
        <end position="180"/>
    </location>
</feature>
<evidence type="ECO:0000256" key="2">
    <source>
        <dbReference type="SAM" id="MobiDB-lite"/>
    </source>
</evidence>
<feature type="region of interest" description="Disordered" evidence="2">
    <location>
        <begin position="412"/>
        <end position="444"/>
    </location>
</feature>
<dbReference type="AlphaFoldDB" id="A0A9P4J9G1"/>
<accession>A0A9P4J9G1</accession>
<feature type="compositionally biased region" description="Low complexity" evidence="2">
    <location>
        <begin position="131"/>
        <end position="144"/>
    </location>
</feature>
<dbReference type="PANTHER" id="PTHR42032">
    <property type="entry name" value="YALI0E30679P"/>
    <property type="match status" value="1"/>
</dbReference>
<comment type="caution">
    <text evidence="3">The sequence shown here is derived from an EMBL/GenBank/DDBJ whole genome shotgun (WGS) entry which is preliminary data.</text>
</comment>
<dbReference type="EMBL" id="ML996081">
    <property type="protein sequence ID" value="KAF2157777.1"/>
    <property type="molecule type" value="Genomic_DNA"/>
</dbReference>